<dbReference type="NCBIfam" id="TIGR03057">
    <property type="entry name" value="xxxLxxG_by_4"/>
    <property type="match status" value="6"/>
</dbReference>
<evidence type="ECO:0000313" key="8">
    <source>
        <dbReference type="Proteomes" id="UP000275225"/>
    </source>
</evidence>
<dbReference type="PANTHER" id="PTHR43077:SF10">
    <property type="entry name" value="TRANSPORT PERMEASE PROTEIN"/>
    <property type="match status" value="1"/>
</dbReference>
<keyword evidence="6" id="KW-0732">Signal</keyword>
<dbReference type="OrthoDB" id="9811483at2"/>
<keyword evidence="3 5" id="KW-1133">Transmembrane helix</keyword>
<dbReference type="EMBL" id="RQJX01000017">
    <property type="protein sequence ID" value="RQN02786.1"/>
    <property type="molecule type" value="Genomic_DNA"/>
</dbReference>
<proteinExistence type="predicted"/>
<feature type="transmembrane region" description="Helical" evidence="5">
    <location>
        <begin position="608"/>
        <end position="633"/>
    </location>
</feature>
<dbReference type="Proteomes" id="UP000275225">
    <property type="component" value="Unassembled WGS sequence"/>
</dbReference>
<evidence type="ECO:0008006" key="9">
    <source>
        <dbReference type="Google" id="ProtNLM"/>
    </source>
</evidence>
<evidence type="ECO:0000256" key="3">
    <source>
        <dbReference type="ARBA" id="ARBA00022989"/>
    </source>
</evidence>
<dbReference type="PANTHER" id="PTHR43077">
    <property type="entry name" value="TRANSPORT PERMEASE YVFS-RELATED"/>
    <property type="match status" value="1"/>
</dbReference>
<evidence type="ECO:0000256" key="2">
    <source>
        <dbReference type="ARBA" id="ARBA00022692"/>
    </source>
</evidence>
<dbReference type="Gene3D" id="1.10.287.950">
    <property type="entry name" value="Methyl-accepting chemotaxis protein"/>
    <property type="match status" value="2"/>
</dbReference>
<feature type="transmembrane region" description="Helical" evidence="5">
    <location>
        <begin position="503"/>
        <end position="523"/>
    </location>
</feature>
<feature type="transmembrane region" description="Helical" evidence="5">
    <location>
        <begin position="653"/>
        <end position="677"/>
    </location>
</feature>
<comment type="subcellular location">
    <subcellularLocation>
        <location evidence="1">Membrane</location>
        <topology evidence="1">Multi-pass membrane protein</topology>
    </subcellularLocation>
</comment>
<feature type="transmembrane region" description="Helical" evidence="5">
    <location>
        <begin position="577"/>
        <end position="601"/>
    </location>
</feature>
<evidence type="ECO:0000313" key="7">
    <source>
        <dbReference type="EMBL" id="RQN02786.1"/>
    </source>
</evidence>
<organism evidence="7 8">
    <name type="scientific">Aeromicrobium camelliae</name>
    <dbReference type="NCBI Taxonomy" id="1538144"/>
    <lineage>
        <taxon>Bacteria</taxon>
        <taxon>Bacillati</taxon>
        <taxon>Actinomycetota</taxon>
        <taxon>Actinomycetes</taxon>
        <taxon>Propionibacteriales</taxon>
        <taxon>Nocardioidaceae</taxon>
        <taxon>Aeromicrobium</taxon>
    </lineage>
</organism>
<evidence type="ECO:0000256" key="4">
    <source>
        <dbReference type="ARBA" id="ARBA00023136"/>
    </source>
</evidence>
<gene>
    <name evidence="7" type="ORF">EHW97_12170</name>
</gene>
<evidence type="ECO:0000256" key="5">
    <source>
        <dbReference type="SAM" id="Phobius"/>
    </source>
</evidence>
<protein>
    <recommendedName>
        <fullName evidence="9">YhgE/Pip domain-containing protein</fullName>
    </recommendedName>
</protein>
<feature type="transmembrane region" description="Helical" evidence="5">
    <location>
        <begin position="543"/>
        <end position="565"/>
    </location>
</feature>
<keyword evidence="8" id="KW-1185">Reference proteome</keyword>
<dbReference type="AlphaFoldDB" id="A0A3N6W5H3"/>
<dbReference type="InterPro" id="IPR023908">
    <property type="entry name" value="xxxLxxG_rpt"/>
</dbReference>
<keyword evidence="2 5" id="KW-0812">Transmembrane</keyword>
<keyword evidence="4 5" id="KW-0472">Membrane</keyword>
<sequence length="691" mass="69602">MGADLGMTAATTPTRSRRRLLLALALVLPLAVMAVHAAADGARTPRAADVRAAVVNEDEIVTLTTPAGEEQPVAVGRLLAAELTGDDRPDNFDWVITHRDDALTGLRRGDYGAVLIIPSDVSAAAISPAGDDPGSARTAQLRLVTDDATNRLAGRLAGNVTVAAIAAMNAQVAQTFIDNIVLSTGSVRDALSEAAEGAEQLRDGTAQLAAGSTGLADGATRLDDGASELSSGAARLSSGAAEAAGGAGELAGGIAQLDDGLQELRRQTAALPDQAAQLDQGARDLRDGAQQLDAGAHELIATVEPFLQMAQHLTDTITGWAAQCSELLPPEACVWVNEAVTEAQRINGEIQALGAQGTLLTDGTSRLSSGLAQLSEATAQLAAQAPQLTGGIAQLADGSAQARTGSAALADGASQLASGAGDLRDGTRVLNRGTSQLAEGTRELVDGSGALRDGSGELADGLSEGVEQIPRYSAQERERLSEVAAAPLRASAERRHPVPVDALALPAAVALGLLAAAAAAWAVRPALSRSRLVASQRLARQLIAPLLPVLGIVAGQVALLLMAVLVAADHESIERPAAFAVVAVTAAVALTVLGQGVVAVAGRPPAAALAAVAALVTLGAESSGSGSPLVSALRDLSPLSRALDGLEAAQAGTSVAATVVALSLWAILGAGLTLLAAQRARADLRWLLPAA</sequence>
<evidence type="ECO:0000256" key="1">
    <source>
        <dbReference type="ARBA" id="ARBA00004141"/>
    </source>
</evidence>
<accession>A0A3N6W5H3</accession>
<comment type="caution">
    <text evidence="7">The sequence shown here is derived from an EMBL/GenBank/DDBJ whole genome shotgun (WGS) entry which is preliminary data.</text>
</comment>
<feature type="chain" id="PRO_5039236192" description="YhgE/Pip domain-containing protein" evidence="6">
    <location>
        <begin position="38"/>
        <end position="691"/>
    </location>
</feature>
<reference evidence="7 8" key="1">
    <citation type="submission" date="2018-11" db="EMBL/GenBank/DDBJ databases">
        <authorList>
            <person name="Li F."/>
        </authorList>
    </citation>
    <scope>NUCLEOTIDE SEQUENCE [LARGE SCALE GENOMIC DNA]</scope>
    <source>
        <strain evidence="7 8">YS17T</strain>
    </source>
</reference>
<feature type="signal peptide" evidence="6">
    <location>
        <begin position="1"/>
        <end position="37"/>
    </location>
</feature>
<name>A0A3N6W5H3_9ACTN</name>
<dbReference type="GO" id="GO:0016020">
    <property type="term" value="C:membrane"/>
    <property type="evidence" value="ECO:0007669"/>
    <property type="project" value="UniProtKB-SubCell"/>
</dbReference>
<dbReference type="InterPro" id="IPR051328">
    <property type="entry name" value="T7SS_ABC-Transporter"/>
</dbReference>
<evidence type="ECO:0000256" key="6">
    <source>
        <dbReference type="SAM" id="SignalP"/>
    </source>
</evidence>